<evidence type="ECO:0000313" key="4">
    <source>
        <dbReference type="EMBL" id="CAB4182838.1"/>
    </source>
</evidence>
<evidence type="ECO:0000313" key="2">
    <source>
        <dbReference type="EMBL" id="CAB4170242.1"/>
    </source>
</evidence>
<dbReference type="EMBL" id="LR796949">
    <property type="protein sequence ID" value="CAB4177397.1"/>
    <property type="molecule type" value="Genomic_DNA"/>
</dbReference>
<organism evidence="6">
    <name type="scientific">uncultured Caudovirales phage</name>
    <dbReference type="NCBI Taxonomy" id="2100421"/>
    <lineage>
        <taxon>Viruses</taxon>
        <taxon>Duplodnaviria</taxon>
        <taxon>Heunggongvirae</taxon>
        <taxon>Uroviricota</taxon>
        <taxon>Caudoviricetes</taxon>
        <taxon>Peduoviridae</taxon>
        <taxon>Maltschvirus</taxon>
        <taxon>Maltschvirus maltsch</taxon>
    </lineage>
</organism>
<sequence length="92" mass="10539">MQLHFLYAAGSIQILIEQPKVQLGCPENVYIPDFFVVDIEGTPKYKYIDVKGVETPAFKKNKKLWKAYGPCPLDIVKKNGKAWKREVIEGKQ</sequence>
<dbReference type="EMBL" id="LR796856">
    <property type="protein sequence ID" value="CAB4170242.1"/>
    <property type="molecule type" value="Genomic_DNA"/>
</dbReference>
<dbReference type="EMBL" id="LR796449">
    <property type="protein sequence ID" value="CAB4145675.1"/>
    <property type="molecule type" value="Genomic_DNA"/>
</dbReference>
<evidence type="ECO:0000313" key="1">
    <source>
        <dbReference type="EMBL" id="CAB4145675.1"/>
    </source>
</evidence>
<name>A0A6J5RXY5_9CAUD</name>
<dbReference type="EMBL" id="LR797275">
    <property type="protein sequence ID" value="CAB4199187.1"/>
    <property type="molecule type" value="Genomic_DNA"/>
</dbReference>
<proteinExistence type="predicted"/>
<protein>
    <submittedName>
        <fullName evidence="6">Uncharacterized protein</fullName>
    </submittedName>
</protein>
<evidence type="ECO:0000313" key="6">
    <source>
        <dbReference type="EMBL" id="CAB4199187.1"/>
    </source>
</evidence>
<evidence type="ECO:0000313" key="3">
    <source>
        <dbReference type="EMBL" id="CAB4177397.1"/>
    </source>
</evidence>
<evidence type="ECO:0000313" key="5">
    <source>
        <dbReference type="EMBL" id="CAB4186440.1"/>
    </source>
</evidence>
<reference evidence="6" key="1">
    <citation type="submission" date="2020-05" db="EMBL/GenBank/DDBJ databases">
        <authorList>
            <person name="Chiriac C."/>
            <person name="Salcher M."/>
            <person name="Ghai R."/>
            <person name="Kavagutti S V."/>
        </authorList>
    </citation>
    <scope>NUCLEOTIDE SEQUENCE</scope>
</reference>
<accession>A0A6J5RXY5</accession>
<dbReference type="EMBL" id="LR797095">
    <property type="protein sequence ID" value="CAB4186440.1"/>
    <property type="molecule type" value="Genomic_DNA"/>
</dbReference>
<dbReference type="EMBL" id="LR797028">
    <property type="protein sequence ID" value="CAB4182838.1"/>
    <property type="molecule type" value="Genomic_DNA"/>
</dbReference>
<dbReference type="EMBL" id="LR797387">
    <property type="protein sequence ID" value="CAB4212507.1"/>
    <property type="molecule type" value="Genomic_DNA"/>
</dbReference>
<gene>
    <name evidence="4" type="ORF">UFOVP1088_24</name>
    <name evidence="5" type="ORF">UFOVP1149_39</name>
    <name evidence="6" type="ORF">UFOVP1330_26</name>
    <name evidence="7" type="ORF">UFOVP1441_20</name>
    <name evidence="1" type="ORF">UFOVP486_27</name>
    <name evidence="2" type="ORF">UFOVP911_8</name>
    <name evidence="3" type="ORF">UFOVP997_44</name>
</gene>
<evidence type="ECO:0000313" key="7">
    <source>
        <dbReference type="EMBL" id="CAB4212507.1"/>
    </source>
</evidence>